<dbReference type="InterPro" id="IPR011990">
    <property type="entry name" value="TPR-like_helical_dom_sf"/>
</dbReference>
<feature type="domain" description="NB-ARC" evidence="1">
    <location>
        <begin position="187"/>
        <end position="343"/>
    </location>
</feature>
<dbReference type="SUPFAM" id="SSF48452">
    <property type="entry name" value="TPR-like"/>
    <property type="match status" value="1"/>
</dbReference>
<dbReference type="Proteomes" id="UP000034291">
    <property type="component" value="Unassembled WGS sequence"/>
</dbReference>
<dbReference type="STRING" id="308745.A0A0F8VA81"/>
<dbReference type="Gene3D" id="3.40.50.300">
    <property type="entry name" value="P-loop containing nucleotide triphosphate hydrolases"/>
    <property type="match status" value="1"/>
</dbReference>
<reference evidence="3 4" key="1">
    <citation type="submission" date="2015-02" db="EMBL/GenBank/DDBJ databases">
        <title>Draft Genome Sequences of Two Closely-Related Aflatoxigenic Aspergillus Species Obtained from the Cote d'Ivoire.</title>
        <authorList>
            <person name="Moore G.G."/>
            <person name="Beltz S.B."/>
            <person name="Mack B.M."/>
        </authorList>
    </citation>
    <scope>NUCLEOTIDE SEQUENCE [LARGE SCALE GENOMIC DNA]</scope>
    <source>
        <strain evidence="3 4">SRRC1468</strain>
    </source>
</reference>
<dbReference type="EMBL" id="JZBS01002138">
    <property type="protein sequence ID" value="KKK19971.1"/>
    <property type="molecule type" value="Genomic_DNA"/>
</dbReference>
<dbReference type="Gene3D" id="1.25.40.10">
    <property type="entry name" value="Tetratricopeptide repeat domain"/>
    <property type="match status" value="1"/>
</dbReference>
<organism evidence="3 4">
    <name type="scientific">Aspergillus rambellii</name>
    <dbReference type="NCBI Taxonomy" id="308745"/>
    <lineage>
        <taxon>Eukaryota</taxon>
        <taxon>Fungi</taxon>
        <taxon>Dikarya</taxon>
        <taxon>Ascomycota</taxon>
        <taxon>Pezizomycotina</taxon>
        <taxon>Eurotiomycetes</taxon>
        <taxon>Eurotiomycetidae</taxon>
        <taxon>Eurotiales</taxon>
        <taxon>Aspergillaceae</taxon>
        <taxon>Aspergillus</taxon>
        <taxon>Aspergillus subgen. Nidulantes</taxon>
    </lineage>
</organism>
<comment type="caution">
    <text evidence="3">The sequence shown here is derived from an EMBL/GenBank/DDBJ whole genome shotgun (WGS) entry which is preliminary data.</text>
</comment>
<protein>
    <submittedName>
        <fullName evidence="3">Uncharacterized protein</fullName>
    </submittedName>
</protein>
<dbReference type="Pfam" id="PF25000">
    <property type="entry name" value="DUF7779"/>
    <property type="match status" value="1"/>
</dbReference>
<dbReference type="OrthoDB" id="6161812at2759"/>
<evidence type="ECO:0000259" key="1">
    <source>
        <dbReference type="Pfam" id="PF00931"/>
    </source>
</evidence>
<dbReference type="InterPro" id="IPR002182">
    <property type="entry name" value="NB-ARC"/>
</dbReference>
<dbReference type="InterPro" id="IPR056681">
    <property type="entry name" value="DUF7779"/>
</dbReference>
<proteinExistence type="predicted"/>
<dbReference type="SMART" id="SM00028">
    <property type="entry name" value="TPR"/>
    <property type="match status" value="2"/>
</dbReference>
<sequence length="803" mass="89528">MQNAQDSIATVANISKSFDESDLDLDILSVIEGKPTKVKGALFKRQILVKESLARTKLRHEKVVKTDSTHGALCNVLPGSPFYSQLSEFLTLAGSSRTPDSPIAITVTQSTPAWSVSNAHEDEERCTKSPKPVTGIAKRLKLPSYIMGPHTPVPEFCGREDVLQQVRSALCSTNELGRFGPLSGLRTFAIYGAGGMGKTQVAVTFAYECKARKEFDAIFWIQASDTGKLAKSFADIALKLGLEDNSGDQVVSRDLVLEWLSYPTHQIQDGAKLSPPASSTPKWLLIFDNADELSILRDYWPISGGGAILVTSRDPLAKSQTYFQSDAGIELNPFNHEDALSLVRTLTGYSKPKDYELSAAIVKRLSYIPLAINQMAKTIKRRNMSLKEFIRYYEQAEMRQSFNKTVIGAPASGMAPRTIATVWSLDDLHPPAARLFDVISFMDPDQIQESLLTDVGETAASLSHYPNSLDSFLLARSELTGSSLLSRNVDTEELTTHRIIQDTNRLQMSQDHFVLVFDIVCQLLYRAWHFSEFDWEPTRWPKCEPVIAHVTYLGEVYKGARDVTIEPNTAAKLARLLMEAGWYYVERGLFKQSPPFFDLAEEVCKLAPQQTRITFADICYCRAELGNMENDPKTALPFAKQYLSLISEHDPKGWRLPQAHNIMAVLSLGTCDYEGSISHANLAIHLYGTLPVPEYVAFAYINKAYGLLLTGKSTEAEQVLESYLQGQPGKERAAVSEPYKAAYAQRLLGVVFRHQGRYAESLDMHQRAIKLLIDTTGEDFRVAEFHDQIGDTQRCLGQFEESK</sequence>
<gene>
    <name evidence="3" type="ORF">ARAM_004920</name>
</gene>
<accession>A0A0F8VA81</accession>
<keyword evidence="4" id="KW-1185">Reference proteome</keyword>
<dbReference type="AlphaFoldDB" id="A0A0F8VA81"/>
<evidence type="ECO:0000259" key="2">
    <source>
        <dbReference type="Pfam" id="PF25000"/>
    </source>
</evidence>
<dbReference type="PANTHER" id="PTHR35205:SF1">
    <property type="entry name" value="ZU5 DOMAIN-CONTAINING PROTEIN"/>
    <property type="match status" value="1"/>
</dbReference>
<name>A0A0F8VA81_9EURO</name>
<dbReference type="SUPFAM" id="SSF52540">
    <property type="entry name" value="P-loop containing nucleoside triphosphate hydrolases"/>
    <property type="match status" value="1"/>
</dbReference>
<evidence type="ECO:0000313" key="3">
    <source>
        <dbReference type="EMBL" id="KKK19971.1"/>
    </source>
</evidence>
<dbReference type="PANTHER" id="PTHR35205">
    <property type="entry name" value="NB-ARC AND TPR DOMAIN PROTEIN"/>
    <property type="match status" value="1"/>
</dbReference>
<evidence type="ECO:0000313" key="4">
    <source>
        <dbReference type="Proteomes" id="UP000034291"/>
    </source>
</evidence>
<dbReference type="InterPro" id="IPR019734">
    <property type="entry name" value="TPR_rpt"/>
</dbReference>
<dbReference type="Pfam" id="PF00931">
    <property type="entry name" value="NB-ARC"/>
    <property type="match status" value="1"/>
</dbReference>
<feature type="domain" description="DUF7779" evidence="2">
    <location>
        <begin position="423"/>
        <end position="512"/>
    </location>
</feature>
<dbReference type="InterPro" id="IPR027417">
    <property type="entry name" value="P-loop_NTPase"/>
</dbReference>
<dbReference type="GO" id="GO:0043531">
    <property type="term" value="F:ADP binding"/>
    <property type="evidence" value="ECO:0007669"/>
    <property type="project" value="InterPro"/>
</dbReference>